<proteinExistence type="predicted"/>
<feature type="non-terminal residue" evidence="1">
    <location>
        <position position="1"/>
    </location>
</feature>
<gene>
    <name evidence="1" type="ORF">BJ554DRAFT_5165</name>
</gene>
<dbReference type="OrthoDB" id="10387162at2759"/>
<keyword evidence="2" id="KW-1185">Reference proteome</keyword>
<sequence>ALPTPIPTLFRPFPRLLRPTPETVTSNPSAFLRTASALDRSLGLQARLTAPFPFPPFPTHPAPANNMLRAVLSPFSKTSRAVVLGSTLFSVAFGMNIIQTLTLVLAPFSQRLTIKVNSMVVGAIWMYMQVNARSSRSCLSGGSGGIPSHRRVL</sequence>
<dbReference type="EMBL" id="JAEFCI010013402">
    <property type="protein sequence ID" value="KAG5455427.1"/>
    <property type="molecule type" value="Genomic_DNA"/>
</dbReference>
<dbReference type="Proteomes" id="UP000673691">
    <property type="component" value="Unassembled WGS sequence"/>
</dbReference>
<dbReference type="AlphaFoldDB" id="A0A8H7ZLL2"/>
<evidence type="ECO:0000313" key="1">
    <source>
        <dbReference type="EMBL" id="KAG5455427.1"/>
    </source>
</evidence>
<name>A0A8H7ZLL2_9FUNG</name>
<reference evidence="1 2" key="1">
    <citation type="journal article" name="Sci. Rep.">
        <title>Genome-scale phylogenetic analyses confirm Olpidium as the closest living zoosporic fungus to the non-flagellated, terrestrial fungi.</title>
        <authorList>
            <person name="Chang Y."/>
            <person name="Rochon D."/>
            <person name="Sekimoto S."/>
            <person name="Wang Y."/>
            <person name="Chovatia M."/>
            <person name="Sandor L."/>
            <person name="Salamov A."/>
            <person name="Grigoriev I.V."/>
            <person name="Stajich J.E."/>
            <person name="Spatafora J.W."/>
        </authorList>
    </citation>
    <scope>NUCLEOTIDE SEQUENCE [LARGE SCALE GENOMIC DNA]</scope>
    <source>
        <strain evidence="1">S191</strain>
    </source>
</reference>
<organism evidence="1 2">
    <name type="scientific">Olpidium bornovanus</name>
    <dbReference type="NCBI Taxonomy" id="278681"/>
    <lineage>
        <taxon>Eukaryota</taxon>
        <taxon>Fungi</taxon>
        <taxon>Fungi incertae sedis</taxon>
        <taxon>Olpidiomycota</taxon>
        <taxon>Olpidiomycotina</taxon>
        <taxon>Olpidiomycetes</taxon>
        <taxon>Olpidiales</taxon>
        <taxon>Olpidiaceae</taxon>
        <taxon>Olpidium</taxon>
    </lineage>
</organism>
<protein>
    <submittedName>
        <fullName evidence="1">Uncharacterized protein</fullName>
    </submittedName>
</protein>
<accession>A0A8H7ZLL2</accession>
<evidence type="ECO:0000313" key="2">
    <source>
        <dbReference type="Proteomes" id="UP000673691"/>
    </source>
</evidence>
<comment type="caution">
    <text evidence="1">The sequence shown here is derived from an EMBL/GenBank/DDBJ whole genome shotgun (WGS) entry which is preliminary data.</text>
</comment>